<name>A0ABR2Z9J6_9AGAR</name>
<gene>
    <name evidence="1" type="ORF">AAF712_015367</name>
</gene>
<sequence length="833" mass="94639">MNESLYSGKDAESYTLERFLAFGKKMSKINPREFQSFFLTGETNLFPTQAFIDIHPNMLPRGYPIYTSRDYDSLIAITDDIVVTNSISINVVPNMSEALRKSIHLSHLINVGTVSVPVPYHDIPNFQLGYWGNRCQIHIFFPKLYDHGGPSVRISESQMAEFYVKGVRPAIVEILPESASDWPPSYTSEVFRITRANGRKAYGTKMVPQEFLGKFVATLRLKLDEDRITWAAGFFFMHSVRGVKLTSFHYPDRQSARMALEELLSEVSIPWDATLRGRWYIDVAIELRSKDKACLQWTTHSHPSVIAAVLHISESQAIRMTGLGSSRYERDNASHLMGVSGCRVEPRSGSGPLDVAYVQLYTTDKATTYAPERGFHGKAITMNMAMSADQPTSFLSNLIKSYTDSVAIASLARVEVRLPFRHALDVLLDIPKATFRKSLAVFSREVWWGFRSYRALALSHVLSAQANGPSHLRVGYDALLLTAAVVWLINGLHSRPDDGSAARSLMRASLPLVEGRVVEDSTLMFVQRERAEETDVGGYLAHCPYGIMFLRRIKTDTEVPRFRVGGPGIDARSFHYFFKMDIESVRSLYHDNVIARRIHGSLPRVQNKKRLTTARVTTGHDNDVPMFDLESQGFTVPPPPIDEGSDIEADAGPVSTEATIDQRLKEIFLQCLVDILNKAPNPVRSNDPSYLTMDEGERMEAGEEVYRNLRLSDYWRELFFKVGTPKDFDEAFDGLFNNPRTSPKLEKAQNYWQMIYYQRWTKLCSEVDNEMIEAMRGEIRKRYDGLLWVPWSSRDRVWNSRATRPNKSEHFTRLPVDSGAPAPRILVRQTPLW</sequence>
<keyword evidence="2" id="KW-1185">Reference proteome</keyword>
<evidence type="ECO:0008006" key="3">
    <source>
        <dbReference type="Google" id="ProtNLM"/>
    </source>
</evidence>
<proteinExistence type="predicted"/>
<reference evidence="1 2" key="1">
    <citation type="submission" date="2024-05" db="EMBL/GenBank/DDBJ databases">
        <title>A draft genome resource for the thread blight pathogen Marasmius tenuissimus strain MS-2.</title>
        <authorList>
            <person name="Yulfo-Soto G.E."/>
            <person name="Baruah I.K."/>
            <person name="Amoako-Attah I."/>
            <person name="Bukari Y."/>
            <person name="Meinhardt L.W."/>
            <person name="Bailey B.A."/>
            <person name="Cohen S.P."/>
        </authorList>
    </citation>
    <scope>NUCLEOTIDE SEQUENCE [LARGE SCALE GENOMIC DNA]</scope>
    <source>
        <strain evidence="1 2">MS-2</strain>
    </source>
</reference>
<evidence type="ECO:0000313" key="1">
    <source>
        <dbReference type="EMBL" id="KAL0057973.1"/>
    </source>
</evidence>
<comment type="caution">
    <text evidence="1">The sequence shown here is derived from an EMBL/GenBank/DDBJ whole genome shotgun (WGS) entry which is preliminary data.</text>
</comment>
<dbReference type="EMBL" id="JBBXMP010000395">
    <property type="protein sequence ID" value="KAL0057973.1"/>
    <property type="molecule type" value="Genomic_DNA"/>
</dbReference>
<protein>
    <recommendedName>
        <fullName evidence="3">RNA-dependent RNA polymerase</fullName>
    </recommendedName>
</protein>
<evidence type="ECO:0000313" key="2">
    <source>
        <dbReference type="Proteomes" id="UP001437256"/>
    </source>
</evidence>
<accession>A0ABR2Z9J6</accession>
<dbReference type="Proteomes" id="UP001437256">
    <property type="component" value="Unassembled WGS sequence"/>
</dbReference>
<organism evidence="1 2">
    <name type="scientific">Marasmius tenuissimus</name>
    <dbReference type="NCBI Taxonomy" id="585030"/>
    <lineage>
        <taxon>Eukaryota</taxon>
        <taxon>Fungi</taxon>
        <taxon>Dikarya</taxon>
        <taxon>Basidiomycota</taxon>
        <taxon>Agaricomycotina</taxon>
        <taxon>Agaricomycetes</taxon>
        <taxon>Agaricomycetidae</taxon>
        <taxon>Agaricales</taxon>
        <taxon>Marasmiineae</taxon>
        <taxon>Marasmiaceae</taxon>
        <taxon>Marasmius</taxon>
    </lineage>
</organism>